<evidence type="ECO:0000256" key="1">
    <source>
        <dbReference type="SAM" id="Phobius"/>
    </source>
</evidence>
<feature type="transmembrane region" description="Helical" evidence="1">
    <location>
        <begin position="80"/>
        <end position="102"/>
    </location>
</feature>
<gene>
    <name evidence="2" type="ORF">SAMN05444280_11837</name>
</gene>
<dbReference type="Pfam" id="PF14126">
    <property type="entry name" value="DUF4293"/>
    <property type="match status" value="1"/>
</dbReference>
<accession>A0A1M6IYB8</accession>
<dbReference type="STRING" id="1168035.SAMN05444280_11837"/>
<evidence type="ECO:0000313" key="3">
    <source>
        <dbReference type="Proteomes" id="UP000184050"/>
    </source>
</evidence>
<feature type="transmembrane region" description="Helical" evidence="1">
    <location>
        <begin position="114"/>
        <end position="133"/>
    </location>
</feature>
<protein>
    <recommendedName>
        <fullName evidence="4">DUF4293 family protein</fullName>
    </recommendedName>
</protein>
<dbReference type="Proteomes" id="UP000184050">
    <property type="component" value="Unassembled WGS sequence"/>
</dbReference>
<feature type="transmembrane region" description="Helical" evidence="1">
    <location>
        <begin position="53"/>
        <end position="73"/>
    </location>
</feature>
<organism evidence="2 3">
    <name type="scientific">Tangfeifania diversioriginum</name>
    <dbReference type="NCBI Taxonomy" id="1168035"/>
    <lineage>
        <taxon>Bacteria</taxon>
        <taxon>Pseudomonadati</taxon>
        <taxon>Bacteroidota</taxon>
        <taxon>Bacteroidia</taxon>
        <taxon>Marinilabiliales</taxon>
        <taxon>Prolixibacteraceae</taxon>
        <taxon>Tangfeifania</taxon>
    </lineage>
</organism>
<evidence type="ECO:0008006" key="4">
    <source>
        <dbReference type="Google" id="ProtNLM"/>
    </source>
</evidence>
<evidence type="ECO:0000313" key="2">
    <source>
        <dbReference type="EMBL" id="SHJ39377.1"/>
    </source>
</evidence>
<keyword evidence="1" id="KW-0472">Membrane</keyword>
<sequence length="147" mass="16789">MIQRIQTVYLLVAGLLTATLFKLDFAEILVNDELHIFNAKGIFNGENMIFDGLPVMVFIGLITLLHFVAIFMYKKRIRQIRIVVFTIILLLGLVGLFFYFTYAAFDNAQVAYKVPMAFPLVAIILDYLAIRAIGKDEALIRSLNRIR</sequence>
<dbReference type="InterPro" id="IPR025635">
    <property type="entry name" value="DUF4293"/>
</dbReference>
<keyword evidence="3" id="KW-1185">Reference proteome</keyword>
<name>A0A1M6IYB8_9BACT</name>
<reference evidence="2 3" key="1">
    <citation type="submission" date="2016-11" db="EMBL/GenBank/DDBJ databases">
        <authorList>
            <person name="Jaros S."/>
            <person name="Januszkiewicz K."/>
            <person name="Wedrychowicz H."/>
        </authorList>
    </citation>
    <scope>NUCLEOTIDE SEQUENCE [LARGE SCALE GENOMIC DNA]</scope>
    <source>
        <strain evidence="2 3">DSM 27063</strain>
    </source>
</reference>
<dbReference type="RefSeq" id="WP_073169834.1">
    <property type="nucleotide sequence ID" value="NZ_FQZE01000018.1"/>
</dbReference>
<keyword evidence="1" id="KW-1133">Transmembrane helix</keyword>
<keyword evidence="1" id="KW-0812">Transmembrane</keyword>
<proteinExistence type="predicted"/>
<dbReference type="AlphaFoldDB" id="A0A1M6IYB8"/>
<dbReference type="EMBL" id="FQZE01000018">
    <property type="protein sequence ID" value="SHJ39377.1"/>
    <property type="molecule type" value="Genomic_DNA"/>
</dbReference>
<dbReference type="OrthoDB" id="594989at2"/>